<comment type="subcellular location">
    <subcellularLocation>
        <location evidence="6">Cytoplasm</location>
    </subcellularLocation>
    <subcellularLocation>
        <location evidence="6">Chromosome</location>
    </subcellularLocation>
</comment>
<dbReference type="HAMAP" id="MF_01122">
    <property type="entry name" value="AlbA"/>
    <property type="match status" value="1"/>
</dbReference>
<dbReference type="EMBL" id="DQTV01000124">
    <property type="protein sequence ID" value="HIP57636.1"/>
    <property type="molecule type" value="Genomic_DNA"/>
</dbReference>
<dbReference type="GO" id="GO:0030261">
    <property type="term" value="P:chromosome condensation"/>
    <property type="evidence" value="ECO:0007669"/>
    <property type="project" value="UniProtKB-KW"/>
</dbReference>
<comment type="PTM">
    <text evidence="6">Acetylated. Acetylation at Lys-15 decreases DNA-binding affinity.</text>
</comment>
<keyword evidence="2 6" id="KW-0158">Chromosome</keyword>
<accession>A0A832Z0G9</accession>
<dbReference type="InterPro" id="IPR036882">
    <property type="entry name" value="Alba-like_dom_sf"/>
</dbReference>
<feature type="modified residue" description="N6-acetyllysine" evidence="6">
    <location>
        <position position="15"/>
    </location>
</feature>
<dbReference type="Gene3D" id="3.30.110.20">
    <property type="entry name" value="Alba-like domain"/>
    <property type="match status" value="1"/>
</dbReference>
<dbReference type="GO" id="GO:0003690">
    <property type="term" value="F:double-stranded DNA binding"/>
    <property type="evidence" value="ECO:0007669"/>
    <property type="project" value="UniProtKB-UniRule"/>
</dbReference>
<dbReference type="NCBIfam" id="TIGR00285">
    <property type="entry name" value="DNA-binding protein Alba"/>
    <property type="match status" value="1"/>
</dbReference>
<comment type="function">
    <text evidence="6">Binds double-stranded DNA tightly but without sequence specificity. Involved in DNA compaction.</text>
</comment>
<evidence type="ECO:0000256" key="6">
    <source>
        <dbReference type="HAMAP-Rule" id="MF_01122"/>
    </source>
</evidence>
<evidence type="ECO:0000256" key="1">
    <source>
        <dbReference type="ARBA" id="ARBA00008018"/>
    </source>
</evidence>
<name>A0A832Z0G9_9CREN</name>
<dbReference type="NCBIfam" id="NF003088">
    <property type="entry name" value="PRK04015.1"/>
    <property type="match status" value="1"/>
</dbReference>
<comment type="similarity">
    <text evidence="1 6">Belongs to the histone-like Alba family.</text>
</comment>
<keyword evidence="3 6" id="KW-0963">Cytoplasm</keyword>
<evidence type="ECO:0000256" key="5">
    <source>
        <dbReference type="ARBA" id="ARBA00023125"/>
    </source>
</evidence>
<keyword evidence="5 6" id="KW-0238">DNA-binding</keyword>
<evidence type="ECO:0000256" key="4">
    <source>
        <dbReference type="ARBA" id="ARBA00023067"/>
    </source>
</evidence>
<organism evidence="8 9">
    <name type="scientific">Ignisphaera aggregans</name>
    <dbReference type="NCBI Taxonomy" id="334771"/>
    <lineage>
        <taxon>Archaea</taxon>
        <taxon>Thermoproteota</taxon>
        <taxon>Thermoprotei</taxon>
        <taxon>Desulfurococcales</taxon>
        <taxon>Desulfurococcaceae</taxon>
        <taxon>Ignisphaera</taxon>
    </lineage>
</organism>
<dbReference type="GO" id="GO:0003723">
    <property type="term" value="F:RNA binding"/>
    <property type="evidence" value="ECO:0007669"/>
    <property type="project" value="InterPro"/>
</dbReference>
<dbReference type="SUPFAM" id="SSF82704">
    <property type="entry name" value="AlbA-like"/>
    <property type="match status" value="1"/>
</dbReference>
<protein>
    <recommendedName>
        <fullName evidence="6">DNA/RNA-binding protein Alba</fullName>
    </recommendedName>
</protein>
<dbReference type="AlphaFoldDB" id="A0A832Z0G9"/>
<gene>
    <name evidence="6 8" type="primary">albA</name>
    <name evidence="8" type="ORF">EYH02_06215</name>
</gene>
<evidence type="ECO:0000259" key="7">
    <source>
        <dbReference type="Pfam" id="PF01918"/>
    </source>
</evidence>
<dbReference type="InterPro" id="IPR013795">
    <property type="entry name" value="DNA/RNA-bd_Alba"/>
</dbReference>
<dbReference type="PIRSF" id="PIRSF028732">
    <property type="entry name" value="Alba"/>
    <property type="match status" value="1"/>
</dbReference>
<dbReference type="Proteomes" id="UP000605805">
    <property type="component" value="Unassembled WGS sequence"/>
</dbReference>
<feature type="domain" description="DNA/RNA-binding protein Alba-like" evidence="7">
    <location>
        <begin position="9"/>
        <end position="73"/>
    </location>
</feature>
<sequence length="97" mass="10481">MAQAPSAANVVLVGKKPVMNYVLAVLTLLNQGVNEVVVKARGRAISKAVDTVEIVRNRFLPGKIDVRDIKIGSQTITSPDGRQTRVSTIEIVISKKE</sequence>
<comment type="caution">
    <text evidence="8">The sequence shown here is derived from an EMBL/GenBank/DDBJ whole genome shotgun (WGS) entry which is preliminary data.</text>
</comment>
<evidence type="ECO:0000256" key="3">
    <source>
        <dbReference type="ARBA" id="ARBA00022490"/>
    </source>
</evidence>
<dbReference type="InterPro" id="IPR002775">
    <property type="entry name" value="DNA/RNA-bd_Alba-like"/>
</dbReference>
<reference evidence="8" key="1">
    <citation type="journal article" date="2020" name="ISME J.">
        <title>Gammaproteobacteria mediating utilization of methyl-, sulfur- and petroleum organic compounds in deep ocean hydrothermal plumes.</title>
        <authorList>
            <person name="Zhou Z."/>
            <person name="Liu Y."/>
            <person name="Pan J."/>
            <person name="Cron B.R."/>
            <person name="Toner B.M."/>
            <person name="Anantharaman K."/>
            <person name="Breier J.A."/>
            <person name="Dick G.J."/>
            <person name="Li M."/>
        </authorList>
    </citation>
    <scope>NUCLEOTIDE SEQUENCE</scope>
    <source>
        <strain evidence="8">SZUA-1435</strain>
    </source>
</reference>
<dbReference type="GO" id="GO:0005737">
    <property type="term" value="C:cytoplasm"/>
    <property type="evidence" value="ECO:0007669"/>
    <property type="project" value="UniProtKB-SubCell"/>
</dbReference>
<evidence type="ECO:0000313" key="9">
    <source>
        <dbReference type="Proteomes" id="UP000605805"/>
    </source>
</evidence>
<evidence type="ECO:0000256" key="2">
    <source>
        <dbReference type="ARBA" id="ARBA00022454"/>
    </source>
</evidence>
<proteinExistence type="inferred from homology"/>
<keyword evidence="4 6" id="KW-0226">DNA condensation</keyword>
<keyword evidence="6" id="KW-0007">Acetylation</keyword>
<dbReference type="GO" id="GO:0005694">
    <property type="term" value="C:chromosome"/>
    <property type="evidence" value="ECO:0007669"/>
    <property type="project" value="UniProtKB-SubCell"/>
</dbReference>
<dbReference type="Pfam" id="PF01918">
    <property type="entry name" value="Alba"/>
    <property type="match status" value="1"/>
</dbReference>
<evidence type="ECO:0000313" key="8">
    <source>
        <dbReference type="EMBL" id="HIP57636.1"/>
    </source>
</evidence>